<reference evidence="1 2" key="1">
    <citation type="journal article" date="2015" name="Int. J. Syst. Evol. Microbiol.">
        <title>Sporolactobacillus shoreae sp. nov. and Sporolactobacillus spathodeae sp. nov., two spore-forming lactic acid bacteria isolated from tree barks in Thailand.</title>
        <authorList>
            <person name="Thamacharoensuk T."/>
            <person name="Kitahara M."/>
            <person name="Ohkuma M."/>
            <person name="Thongchul N."/>
            <person name="Tanasupawat S."/>
        </authorList>
    </citation>
    <scope>NUCLEOTIDE SEQUENCE [LARGE SCALE GENOMIC DNA]</scope>
    <source>
        <strain evidence="1 2">BK92</strain>
    </source>
</reference>
<proteinExistence type="predicted"/>
<organism evidence="1 2">
    <name type="scientific">Sporolactobacillus shoreae</name>
    <dbReference type="NCBI Taxonomy" id="1465501"/>
    <lineage>
        <taxon>Bacteria</taxon>
        <taxon>Bacillati</taxon>
        <taxon>Bacillota</taxon>
        <taxon>Bacilli</taxon>
        <taxon>Bacillales</taxon>
        <taxon>Sporolactobacillaceae</taxon>
        <taxon>Sporolactobacillus</taxon>
    </lineage>
</organism>
<gene>
    <name evidence="1" type="ORF">E4665_04495</name>
</gene>
<dbReference type="Proteomes" id="UP000298347">
    <property type="component" value="Unassembled WGS sequence"/>
</dbReference>
<accession>A0A4Z0GRW8</accession>
<dbReference type="InterPro" id="IPR025617">
    <property type="entry name" value="YqzL"/>
</dbReference>
<keyword evidence="2" id="KW-1185">Reference proteome</keyword>
<protein>
    <submittedName>
        <fullName evidence="1">YqzL family protein</fullName>
    </submittedName>
</protein>
<comment type="caution">
    <text evidence="1">The sequence shown here is derived from an EMBL/GenBank/DDBJ whole genome shotgun (WGS) entry which is preliminary data.</text>
</comment>
<evidence type="ECO:0000313" key="2">
    <source>
        <dbReference type="Proteomes" id="UP000298347"/>
    </source>
</evidence>
<dbReference type="AlphaFoldDB" id="A0A4Z0GRW8"/>
<dbReference type="OrthoDB" id="1650227at2"/>
<dbReference type="RefSeq" id="WP_135347612.1">
    <property type="nucleotide sequence ID" value="NZ_SRJD01000003.1"/>
</dbReference>
<name>A0A4Z0GRW8_9BACL</name>
<evidence type="ECO:0000313" key="1">
    <source>
        <dbReference type="EMBL" id="TGA99590.1"/>
    </source>
</evidence>
<sequence length="45" mass="5320">MLDLTWKIFCMTGSIDSYLLIREMEKEGEEQIPEKNISDVEEQAR</sequence>
<dbReference type="Pfam" id="PF14006">
    <property type="entry name" value="YqzL"/>
    <property type="match status" value="1"/>
</dbReference>
<dbReference type="EMBL" id="SRJD01000003">
    <property type="protein sequence ID" value="TGA99590.1"/>
    <property type="molecule type" value="Genomic_DNA"/>
</dbReference>